<proteinExistence type="predicted"/>
<sequence>MARVKVAGIFNVEQAVSAAETFALLYRPFTALYWKHSDDGGLPRDYRLHL</sequence>
<dbReference type="Proteomes" id="UP000198263">
    <property type="component" value="Unassembled WGS sequence"/>
</dbReference>
<name>A0A658QTX0_9BURK</name>
<reference evidence="1 2" key="1">
    <citation type="submission" date="2016-01" db="EMBL/GenBank/DDBJ databases">
        <authorList>
            <person name="Peeters C."/>
        </authorList>
    </citation>
    <scope>NUCLEOTIDE SEQUENCE [LARGE SCALE GENOMIC DNA]</scope>
    <source>
        <strain evidence="1">LMG 29315</strain>
    </source>
</reference>
<evidence type="ECO:0000313" key="1">
    <source>
        <dbReference type="EMBL" id="SAL21557.1"/>
    </source>
</evidence>
<comment type="caution">
    <text evidence="1">The sequence shown here is derived from an EMBL/GenBank/DDBJ whole genome shotgun (WGS) entry which is preliminary data.</text>
</comment>
<keyword evidence="2" id="KW-1185">Reference proteome</keyword>
<gene>
    <name evidence="1" type="ORF">AWB72_01480</name>
</gene>
<evidence type="ECO:0000313" key="2">
    <source>
        <dbReference type="Proteomes" id="UP000198263"/>
    </source>
</evidence>
<dbReference type="EMBL" id="FCNV02000002">
    <property type="protein sequence ID" value="SAL21557.1"/>
    <property type="molecule type" value="Genomic_DNA"/>
</dbReference>
<protein>
    <submittedName>
        <fullName evidence="1">Uncharacterized protein</fullName>
    </submittedName>
</protein>
<dbReference type="AlphaFoldDB" id="A0A658QTX0"/>
<accession>A0A658QTX0</accession>
<organism evidence="1 2">
    <name type="scientific">Caballeronia concitans</name>
    <dbReference type="NCBI Taxonomy" id="1777133"/>
    <lineage>
        <taxon>Bacteria</taxon>
        <taxon>Pseudomonadati</taxon>
        <taxon>Pseudomonadota</taxon>
        <taxon>Betaproteobacteria</taxon>
        <taxon>Burkholderiales</taxon>
        <taxon>Burkholderiaceae</taxon>
        <taxon>Caballeronia</taxon>
    </lineage>
</organism>